<dbReference type="RefSeq" id="WP_294171317.1">
    <property type="nucleotide sequence ID" value="NZ_CADCVZ010000001.1"/>
</dbReference>
<reference evidence="3" key="1">
    <citation type="submission" date="2020-02" db="EMBL/GenBank/DDBJ databases">
        <authorList>
            <person name="Meier V. D."/>
        </authorList>
    </citation>
    <scope>NUCLEOTIDE SEQUENCE</scope>
    <source>
        <strain evidence="3">AVDCRST_MAG09</strain>
    </source>
</reference>
<dbReference type="InterPro" id="IPR011992">
    <property type="entry name" value="EF-hand-dom_pair"/>
</dbReference>
<dbReference type="InterPro" id="IPR002048">
    <property type="entry name" value="EF_hand_dom"/>
</dbReference>
<sequence length="126" mass="13281">MSKMSIAAGAVLAVAASVAASAQTPHQHGGGNGAHSRAEFVQQIQQVFARLDANRDGFITRAEAGAGAAQGGQLFAMADANRDNRVSLSEATGVATQHFDHADANRDGQVTREEWQKMRKHMPARG</sequence>
<feature type="domain" description="EF-hand" evidence="2">
    <location>
        <begin position="90"/>
        <end position="125"/>
    </location>
</feature>
<dbReference type="AlphaFoldDB" id="A0A6J4S3K0"/>
<keyword evidence="1" id="KW-0732">Signal</keyword>
<dbReference type="CDD" id="cd00051">
    <property type="entry name" value="EFh"/>
    <property type="match status" value="1"/>
</dbReference>
<feature type="signal peptide" evidence="1">
    <location>
        <begin position="1"/>
        <end position="22"/>
    </location>
</feature>
<gene>
    <name evidence="3" type="ORF">AVDCRST_MAG09-644</name>
</gene>
<evidence type="ECO:0000313" key="3">
    <source>
        <dbReference type="EMBL" id="CAA9487854.1"/>
    </source>
</evidence>
<evidence type="ECO:0000256" key="1">
    <source>
        <dbReference type="SAM" id="SignalP"/>
    </source>
</evidence>
<dbReference type="Gene3D" id="1.10.238.10">
    <property type="entry name" value="EF-hand"/>
    <property type="match status" value="2"/>
</dbReference>
<protein>
    <recommendedName>
        <fullName evidence="2">EF-hand domain-containing protein</fullName>
    </recommendedName>
</protein>
<organism evidence="3">
    <name type="scientific">uncultured Sphingomonas sp</name>
    <dbReference type="NCBI Taxonomy" id="158754"/>
    <lineage>
        <taxon>Bacteria</taxon>
        <taxon>Pseudomonadati</taxon>
        <taxon>Pseudomonadota</taxon>
        <taxon>Alphaproteobacteria</taxon>
        <taxon>Sphingomonadales</taxon>
        <taxon>Sphingomonadaceae</taxon>
        <taxon>Sphingomonas</taxon>
        <taxon>environmental samples</taxon>
    </lineage>
</organism>
<dbReference type="SUPFAM" id="SSF47473">
    <property type="entry name" value="EF-hand"/>
    <property type="match status" value="1"/>
</dbReference>
<dbReference type="Pfam" id="PF13202">
    <property type="entry name" value="EF-hand_5"/>
    <property type="match status" value="3"/>
</dbReference>
<proteinExistence type="predicted"/>
<dbReference type="PROSITE" id="PS00018">
    <property type="entry name" value="EF_HAND_1"/>
    <property type="match status" value="1"/>
</dbReference>
<dbReference type="InterPro" id="IPR018247">
    <property type="entry name" value="EF_Hand_1_Ca_BS"/>
</dbReference>
<feature type="domain" description="EF-hand" evidence="2">
    <location>
        <begin position="39"/>
        <end position="74"/>
    </location>
</feature>
<name>A0A6J4S3K0_9SPHN</name>
<feature type="chain" id="PRO_5026991933" description="EF-hand domain-containing protein" evidence="1">
    <location>
        <begin position="23"/>
        <end position="126"/>
    </location>
</feature>
<accession>A0A6J4S3K0</accession>
<dbReference type="GO" id="GO:0005509">
    <property type="term" value="F:calcium ion binding"/>
    <property type="evidence" value="ECO:0007669"/>
    <property type="project" value="InterPro"/>
</dbReference>
<dbReference type="SMART" id="SM00054">
    <property type="entry name" value="EFh"/>
    <property type="match status" value="2"/>
</dbReference>
<dbReference type="PROSITE" id="PS50222">
    <property type="entry name" value="EF_HAND_2"/>
    <property type="match status" value="2"/>
</dbReference>
<evidence type="ECO:0000259" key="2">
    <source>
        <dbReference type="PROSITE" id="PS50222"/>
    </source>
</evidence>
<dbReference type="EMBL" id="CADCVZ010000001">
    <property type="protein sequence ID" value="CAA9487854.1"/>
    <property type="molecule type" value="Genomic_DNA"/>
</dbReference>